<feature type="domain" description="G5" evidence="2">
    <location>
        <begin position="28"/>
        <end position="108"/>
    </location>
</feature>
<dbReference type="Pfam" id="PF07501">
    <property type="entry name" value="G5"/>
    <property type="match status" value="1"/>
</dbReference>
<dbReference type="SUPFAM" id="SSF82171">
    <property type="entry name" value="DPP6 N-terminal domain-like"/>
    <property type="match status" value="1"/>
</dbReference>
<proteinExistence type="predicted"/>
<dbReference type="InterPro" id="IPR011098">
    <property type="entry name" value="G5_dom"/>
</dbReference>
<dbReference type="Proteomes" id="UP000050514">
    <property type="component" value="Unassembled WGS sequence"/>
</dbReference>
<evidence type="ECO:0000256" key="1">
    <source>
        <dbReference type="ARBA" id="ARBA00022729"/>
    </source>
</evidence>
<organism evidence="3 4">
    <name type="scientific">Bellilinea caldifistulae</name>
    <dbReference type="NCBI Taxonomy" id="360411"/>
    <lineage>
        <taxon>Bacteria</taxon>
        <taxon>Bacillati</taxon>
        <taxon>Chloroflexota</taxon>
        <taxon>Anaerolineae</taxon>
        <taxon>Anaerolineales</taxon>
        <taxon>Anaerolineaceae</taxon>
        <taxon>Bellilinea</taxon>
    </lineage>
</organism>
<evidence type="ECO:0000313" key="3">
    <source>
        <dbReference type="EMBL" id="KPL78370.1"/>
    </source>
</evidence>
<gene>
    <name evidence="3" type="ORF">AC812_01120</name>
</gene>
<name>A0A0N8GNK7_9CHLR</name>
<comment type="caution">
    <text evidence="3">The sequence shown here is derived from an EMBL/GenBank/DDBJ whole genome shotgun (WGS) entry which is preliminary data.</text>
</comment>
<evidence type="ECO:0000259" key="2">
    <source>
        <dbReference type="PROSITE" id="PS51109"/>
    </source>
</evidence>
<dbReference type="STRING" id="360411.AC812_01120"/>
<evidence type="ECO:0000313" key="4">
    <source>
        <dbReference type="Proteomes" id="UP000050514"/>
    </source>
</evidence>
<dbReference type="EMBL" id="LGHJ01000005">
    <property type="protein sequence ID" value="KPL78370.1"/>
    <property type="molecule type" value="Genomic_DNA"/>
</dbReference>
<keyword evidence="4" id="KW-1185">Reference proteome</keyword>
<dbReference type="Gene3D" id="2.20.230.10">
    <property type="entry name" value="Resuscitation-promoting factor rpfb"/>
    <property type="match status" value="1"/>
</dbReference>
<dbReference type="AlphaFoldDB" id="A0A0N8GNK7"/>
<dbReference type="SMART" id="SM01208">
    <property type="entry name" value="G5"/>
    <property type="match status" value="1"/>
</dbReference>
<sequence>MGNIELGSLDRTEPPSFTIITEPTTIKITRVEEEFEQEEIVIPFERQTVKNENLTEGESLLVQPGENGIQQITYRRLIENGVETSRSIFKIEVIKEAKPEILMIGIQSPFVPLEIPGKLAYLTAGNAWLIERDTRQRKPIVTTGDLDGRIFSLSPNGEWLLFTRKSNAEGEINTLWVVSLDQENAQPINLNVKNIIHFAEWLPNRTATILYSTVEPRPTAPGWQANNDLRRLVFNSNGRVVRDESIIETNAGGIYGWWGTSYHISPSTNSIAFSRPDAVGLVNEDDGTLNPLMNLLPFQTRSDWAWVPGIEWSLDGKVLYVVNHAPMAGVSDPESSPLFDLNAFILPSGPLVKLISQTGMFAYPSISKGKTETQAWLAYLEAIFPEQSENSRYRLVVMQPDGSNRKVIFPTEGGTGLDPQKVVWSPAQNDTTHNYLGFIYQGNVWLISTQDWQPRQVTGDSLITRIDWK</sequence>
<dbReference type="PROSITE" id="PS51109">
    <property type="entry name" value="G5"/>
    <property type="match status" value="1"/>
</dbReference>
<reference evidence="3 4" key="1">
    <citation type="submission" date="2015-07" db="EMBL/GenBank/DDBJ databases">
        <title>Draft genome of Bellilinea caldifistulae DSM 17877.</title>
        <authorList>
            <person name="Hemp J."/>
            <person name="Ward L.M."/>
            <person name="Pace L.A."/>
            <person name="Fischer W.W."/>
        </authorList>
    </citation>
    <scope>NUCLEOTIDE SEQUENCE [LARGE SCALE GENOMIC DNA]</scope>
    <source>
        <strain evidence="3 4">GOMI-1</strain>
    </source>
</reference>
<protein>
    <recommendedName>
        <fullName evidence="2">G5 domain-containing protein</fullName>
    </recommendedName>
</protein>
<accession>A0A0N8GNK7</accession>
<keyword evidence="1" id="KW-0732">Signal</keyword>